<evidence type="ECO:0000256" key="1">
    <source>
        <dbReference type="SAM" id="MobiDB-lite"/>
    </source>
</evidence>
<evidence type="ECO:0000259" key="2">
    <source>
        <dbReference type="Pfam" id="PF08550"/>
    </source>
</evidence>
<protein>
    <recommendedName>
        <fullName evidence="2">Nitrogen regulatory protein areA GATA-like domain-containing protein</fullName>
    </recommendedName>
</protein>
<gene>
    <name evidence="3" type="ORF">HZS61_007820</name>
</gene>
<feature type="region of interest" description="Disordered" evidence="1">
    <location>
        <begin position="496"/>
        <end position="523"/>
    </location>
</feature>
<organism evidence="3 4">
    <name type="scientific">Fusarium oxysporum f. sp. conglutinans</name>
    <dbReference type="NCBI Taxonomy" id="100902"/>
    <lineage>
        <taxon>Eukaryota</taxon>
        <taxon>Fungi</taxon>
        <taxon>Dikarya</taxon>
        <taxon>Ascomycota</taxon>
        <taxon>Pezizomycotina</taxon>
        <taxon>Sordariomycetes</taxon>
        <taxon>Hypocreomycetidae</taxon>
        <taxon>Hypocreales</taxon>
        <taxon>Nectriaceae</taxon>
        <taxon>Fusarium</taxon>
        <taxon>Fusarium oxysporum species complex</taxon>
    </lineage>
</organism>
<dbReference type="Proteomes" id="UP000593570">
    <property type="component" value="Unassembled WGS sequence"/>
</dbReference>
<accession>A0A8H6GZK3</accession>
<dbReference type="InterPro" id="IPR013860">
    <property type="entry name" value="AreA_GATA"/>
</dbReference>
<dbReference type="PANTHER" id="PTHR28051:SF1">
    <property type="entry name" value="PROTEIN MTL1-RELATED"/>
    <property type="match status" value="1"/>
</dbReference>
<dbReference type="PANTHER" id="PTHR28051">
    <property type="entry name" value="PROTEIN MTL1-RELATED"/>
    <property type="match status" value="1"/>
</dbReference>
<dbReference type="GO" id="GO:0042149">
    <property type="term" value="P:cellular response to glucose starvation"/>
    <property type="evidence" value="ECO:0007669"/>
    <property type="project" value="TreeGrafter"/>
</dbReference>
<dbReference type="EMBL" id="JACDXP010000002">
    <property type="protein sequence ID" value="KAF6527518.1"/>
    <property type="molecule type" value="Genomic_DNA"/>
</dbReference>
<comment type="caution">
    <text evidence="3">The sequence shown here is derived from an EMBL/GenBank/DDBJ whole genome shotgun (WGS) entry which is preliminary data.</text>
</comment>
<dbReference type="AlphaFoldDB" id="A0A8H6GZK3"/>
<dbReference type="InterPro" id="IPR052292">
    <property type="entry name" value="Glucose_repression_reg"/>
</dbReference>
<evidence type="ECO:0000313" key="3">
    <source>
        <dbReference type="EMBL" id="KAF6527518.1"/>
    </source>
</evidence>
<dbReference type="GO" id="GO:0007039">
    <property type="term" value="P:protein catabolic process in the vacuole"/>
    <property type="evidence" value="ECO:0007669"/>
    <property type="project" value="TreeGrafter"/>
</dbReference>
<feature type="compositionally biased region" description="Basic and acidic residues" evidence="1">
    <location>
        <begin position="165"/>
        <end position="182"/>
    </location>
</feature>
<feature type="domain" description="Nitrogen regulatory protein areA GATA-like" evidence="2">
    <location>
        <begin position="207"/>
        <end position="232"/>
    </location>
</feature>
<name>A0A8H6GZK3_FUSOX</name>
<sequence length="590" mass="65638">MVEYPIVKKVPSVDVPSPFIRTLPPSRDNSYLAACSLRRSNFQSNDISQSPAFSSVSCVGVFYNPNPSCSSIPPLPPTIHANSTDLSFVFTPATNLFGTLDCDDALSLTNTPEDNAMFSSFAQEKFYVHPEIDSDDGPETPSSSRSSDSYTIFPADHASSEVSDDTPRPDTPDHGEHTKDDMAVSSRPSRQVDYLSHNWREEDLWSSWRYIVMRRGELPNSIRLENAVWRTWVKAKNNLKTISPEMLDWHKDCDITWLYGPLHSVPNALNSVQTELSKVPLPRTDSHVNLDMRPILKKRSMSEEMLQRSLPTASLLKEATAVVKVEKTRHILGPHMNRSSTDYPYKPFSQRRLGGESSSANTSTESCGITSLNCERKHTRFNERVEQCIAVEVKGVDYDNDELVTGRYGDDSDPDNGVMVKRTKTRNSLLFQRKTSESKPAKGETIAMLPSTTLKYREDTPEPRGTARKHSRSPIIPSSWQDILRPAKKSSMLFIGEEGDNDNLDGVPLSPRAGWPSSPAEDANGGVSPSFFLESLCEAPAGMRRTPSGVLIPYEEGGVSPTDGILGRVINTVNTARDIAHVMWSVGWRK</sequence>
<reference evidence="3 4" key="1">
    <citation type="journal article" date="2020" name="bioRxiv">
        <title>A chromosome-scale genome assembly for the Fusarium oxysporum strain Fo5176 to establish a model Arabidopsis-fungal pathosystem.</title>
        <authorList>
            <person name="Fokkens L."/>
            <person name="Guo L."/>
            <person name="Dora S."/>
            <person name="Wang B."/>
            <person name="Ye K."/>
            <person name="Sanchez-Rodriguez C."/>
            <person name="Croll D."/>
        </authorList>
    </citation>
    <scope>NUCLEOTIDE SEQUENCE [LARGE SCALE GENOMIC DNA]</scope>
    <source>
        <strain evidence="3 4">Fo5176</strain>
    </source>
</reference>
<proteinExistence type="predicted"/>
<feature type="region of interest" description="Disordered" evidence="1">
    <location>
        <begin position="456"/>
        <end position="481"/>
    </location>
</feature>
<evidence type="ECO:0000313" key="4">
    <source>
        <dbReference type="Proteomes" id="UP000593570"/>
    </source>
</evidence>
<dbReference type="GO" id="GO:0005773">
    <property type="term" value="C:vacuole"/>
    <property type="evidence" value="ECO:0007669"/>
    <property type="project" value="GOC"/>
</dbReference>
<feature type="region of interest" description="Disordered" evidence="1">
    <location>
        <begin position="131"/>
        <end position="189"/>
    </location>
</feature>
<dbReference type="Pfam" id="PF08550">
    <property type="entry name" value="GATA_AreA"/>
    <property type="match status" value="1"/>
</dbReference>